<dbReference type="InterPro" id="IPR013809">
    <property type="entry name" value="ENTH"/>
</dbReference>
<dbReference type="EMBL" id="CP064812">
    <property type="protein sequence ID" value="QPG73232.1"/>
    <property type="molecule type" value="Genomic_DNA"/>
</dbReference>
<dbReference type="GO" id="GO:0006897">
    <property type="term" value="P:endocytosis"/>
    <property type="evidence" value="ECO:0007669"/>
    <property type="project" value="TreeGrafter"/>
</dbReference>
<dbReference type="Pfam" id="PF01417">
    <property type="entry name" value="ENTH"/>
    <property type="match status" value="1"/>
</dbReference>
<evidence type="ECO:0000313" key="4">
    <source>
        <dbReference type="Proteomes" id="UP000662931"/>
    </source>
</evidence>
<evidence type="ECO:0000259" key="2">
    <source>
        <dbReference type="PROSITE" id="PS50942"/>
    </source>
</evidence>
<name>A0A875RZA3_EENNA</name>
<dbReference type="GO" id="GO:0030276">
    <property type="term" value="F:clathrin binding"/>
    <property type="evidence" value="ECO:0007669"/>
    <property type="project" value="TreeGrafter"/>
</dbReference>
<reference evidence="3" key="1">
    <citation type="submission" date="2020-10" db="EMBL/GenBank/DDBJ databases">
        <authorList>
            <person name="Roach M.J.R."/>
        </authorList>
    </citation>
    <scope>NUCLEOTIDE SEQUENCE</scope>
    <source>
        <strain evidence="3">CBS 1945</strain>
    </source>
</reference>
<accession>A0A875RZA3</accession>
<dbReference type="PANTHER" id="PTHR12276:SF110">
    <property type="entry name" value="EPSIN-1-RELATED"/>
    <property type="match status" value="1"/>
</dbReference>
<dbReference type="OrthoDB" id="4033880at2759"/>
<sequence>MKKNLPRLSNVKYSEKLIWEATDSNSWGPTSVELNELSHLTFRIKDLSIICKLLIKRLKGTNPVQVLKALTVVYFLLQTGSGEFLSWLYREKYLIRSLIEYQVNTTKKREALAKVCSNVRQKASDISRLLDNKELLLAKRDEFRNLRLDMKLPTPRSSIDLPPTQTTGTSAKSEERRARSLDIYNRGDIVDGVDELLSNAIVSTETEEKSRSPSSQSNPSSPSLDKVVFSSSRYPDLSHTLASVGADGRSKLSNIAELEEGADAAGSHGTTKYDLQPPLTVVVSVPESENV</sequence>
<dbReference type="GO" id="GO:0007015">
    <property type="term" value="P:actin filament organization"/>
    <property type="evidence" value="ECO:0007669"/>
    <property type="project" value="TreeGrafter"/>
</dbReference>
<evidence type="ECO:0000313" key="3">
    <source>
        <dbReference type="EMBL" id="QPG73232.1"/>
    </source>
</evidence>
<dbReference type="InterPro" id="IPR008942">
    <property type="entry name" value="ENTH_VHS"/>
</dbReference>
<dbReference type="SMART" id="SM00273">
    <property type="entry name" value="ENTH"/>
    <property type="match status" value="1"/>
</dbReference>
<dbReference type="GO" id="GO:0030125">
    <property type="term" value="C:clathrin vesicle coat"/>
    <property type="evidence" value="ECO:0007669"/>
    <property type="project" value="TreeGrafter"/>
</dbReference>
<dbReference type="SUPFAM" id="SSF48464">
    <property type="entry name" value="ENTH/VHS domain"/>
    <property type="match status" value="1"/>
</dbReference>
<evidence type="ECO:0000256" key="1">
    <source>
        <dbReference type="SAM" id="MobiDB-lite"/>
    </source>
</evidence>
<organism evidence="3 4">
    <name type="scientific">Eeniella nana</name>
    <name type="common">Yeast</name>
    <name type="synonym">Brettanomyces nanus</name>
    <dbReference type="NCBI Taxonomy" id="13502"/>
    <lineage>
        <taxon>Eukaryota</taxon>
        <taxon>Fungi</taxon>
        <taxon>Dikarya</taxon>
        <taxon>Ascomycota</taxon>
        <taxon>Saccharomycotina</taxon>
        <taxon>Pichiomycetes</taxon>
        <taxon>Pichiales</taxon>
        <taxon>Pichiaceae</taxon>
        <taxon>Brettanomyces</taxon>
    </lineage>
</organism>
<feature type="region of interest" description="Disordered" evidence="1">
    <location>
        <begin position="204"/>
        <end position="227"/>
    </location>
</feature>
<dbReference type="KEGG" id="bnn:FOA43_000539"/>
<proteinExistence type="predicted"/>
<feature type="compositionally biased region" description="Low complexity" evidence="1">
    <location>
        <begin position="212"/>
        <end position="223"/>
    </location>
</feature>
<keyword evidence="4" id="KW-1185">Reference proteome</keyword>
<dbReference type="GO" id="GO:0005768">
    <property type="term" value="C:endosome"/>
    <property type="evidence" value="ECO:0007669"/>
    <property type="project" value="TreeGrafter"/>
</dbReference>
<feature type="region of interest" description="Disordered" evidence="1">
    <location>
        <begin position="154"/>
        <end position="178"/>
    </location>
</feature>
<dbReference type="RefSeq" id="XP_038776797.1">
    <property type="nucleotide sequence ID" value="XM_038920869.1"/>
</dbReference>
<dbReference type="Proteomes" id="UP000662931">
    <property type="component" value="Chromosome 1"/>
</dbReference>
<dbReference type="GO" id="GO:0005886">
    <property type="term" value="C:plasma membrane"/>
    <property type="evidence" value="ECO:0007669"/>
    <property type="project" value="TreeGrafter"/>
</dbReference>
<dbReference type="GO" id="GO:0005543">
    <property type="term" value="F:phospholipid binding"/>
    <property type="evidence" value="ECO:0007669"/>
    <property type="project" value="TreeGrafter"/>
</dbReference>
<protein>
    <recommendedName>
        <fullName evidence="2">ENTH domain-containing protein</fullName>
    </recommendedName>
</protein>
<gene>
    <name evidence="3" type="ORF">FOA43_000539</name>
</gene>
<dbReference type="PROSITE" id="PS50942">
    <property type="entry name" value="ENTH"/>
    <property type="match status" value="1"/>
</dbReference>
<dbReference type="Gene3D" id="1.25.40.90">
    <property type="match status" value="1"/>
</dbReference>
<dbReference type="AlphaFoldDB" id="A0A875RZA3"/>
<dbReference type="CDD" id="cd03571">
    <property type="entry name" value="ENTH"/>
    <property type="match status" value="1"/>
</dbReference>
<dbReference type="PANTHER" id="PTHR12276">
    <property type="entry name" value="EPSIN/ENT-RELATED"/>
    <property type="match status" value="1"/>
</dbReference>
<feature type="domain" description="ENTH" evidence="2">
    <location>
        <begin position="6"/>
        <end position="140"/>
    </location>
</feature>
<dbReference type="GeneID" id="62193940"/>